<feature type="transmembrane region" description="Helical" evidence="8">
    <location>
        <begin position="48"/>
        <end position="71"/>
    </location>
</feature>
<evidence type="ECO:0000259" key="9">
    <source>
        <dbReference type="PROSITE" id="PS50850"/>
    </source>
</evidence>
<dbReference type="PROSITE" id="PS50850">
    <property type="entry name" value="MFS"/>
    <property type="match status" value="1"/>
</dbReference>
<feature type="transmembrane region" description="Helical" evidence="8">
    <location>
        <begin position="108"/>
        <end position="131"/>
    </location>
</feature>
<name>A0A0H5LS37_YERIN</name>
<comment type="subcellular location">
    <subcellularLocation>
        <location evidence="1">Cell membrane</location>
        <topology evidence="1">Multi-pass membrane protein</topology>
    </subcellularLocation>
</comment>
<feature type="transmembrane region" description="Helical" evidence="8">
    <location>
        <begin position="320"/>
        <end position="347"/>
    </location>
</feature>
<dbReference type="Gene3D" id="1.20.1250.20">
    <property type="entry name" value="MFS general substrate transporter like domains"/>
    <property type="match status" value="2"/>
</dbReference>
<proteinExistence type="predicted"/>
<feature type="transmembrane region" description="Helical" evidence="8">
    <location>
        <begin position="226"/>
        <end position="252"/>
    </location>
</feature>
<evidence type="ECO:0000256" key="7">
    <source>
        <dbReference type="SAM" id="MobiDB-lite"/>
    </source>
</evidence>
<dbReference type="SUPFAM" id="SSF103473">
    <property type="entry name" value="MFS general substrate transporter"/>
    <property type="match status" value="1"/>
</dbReference>
<dbReference type="InterPro" id="IPR020846">
    <property type="entry name" value="MFS_dom"/>
</dbReference>
<dbReference type="Pfam" id="PF07690">
    <property type="entry name" value="MFS_1"/>
    <property type="match status" value="1"/>
</dbReference>
<dbReference type="EMBL" id="CWJI01000001">
    <property type="protein sequence ID" value="CRY53918.1"/>
    <property type="molecule type" value="Genomic_DNA"/>
</dbReference>
<dbReference type="PANTHER" id="PTHR23517">
    <property type="entry name" value="RESISTANCE PROTEIN MDTM, PUTATIVE-RELATED-RELATED"/>
    <property type="match status" value="1"/>
</dbReference>
<feature type="transmembrane region" description="Helical" evidence="8">
    <location>
        <begin position="264"/>
        <end position="284"/>
    </location>
</feature>
<feature type="transmembrane region" description="Helical" evidence="8">
    <location>
        <begin position="296"/>
        <end position="314"/>
    </location>
</feature>
<evidence type="ECO:0000256" key="3">
    <source>
        <dbReference type="ARBA" id="ARBA00022475"/>
    </source>
</evidence>
<dbReference type="InterPro" id="IPR050171">
    <property type="entry name" value="MFS_Transporters"/>
</dbReference>
<keyword evidence="4 8" id="KW-0812">Transmembrane</keyword>
<feature type="transmembrane region" description="Helical" evidence="8">
    <location>
        <begin position="359"/>
        <end position="381"/>
    </location>
</feature>
<dbReference type="Proteomes" id="UP000043316">
    <property type="component" value="Unassembled WGS sequence"/>
</dbReference>
<keyword evidence="5 8" id="KW-1133">Transmembrane helix</keyword>
<feature type="transmembrane region" description="Helical" evidence="8">
    <location>
        <begin position="143"/>
        <end position="161"/>
    </location>
</feature>
<accession>A0A0H5LS37</accession>
<protein>
    <submittedName>
        <fullName evidence="10">Alpha-ketoglutarate permease</fullName>
    </submittedName>
</protein>
<dbReference type="AlphaFoldDB" id="A0A0H5LS37"/>
<keyword evidence="3" id="KW-1003">Cell membrane</keyword>
<feature type="transmembrane region" description="Helical" evidence="8">
    <location>
        <begin position="173"/>
        <end position="193"/>
    </location>
</feature>
<reference evidence="11" key="1">
    <citation type="submission" date="2015-03" db="EMBL/GenBank/DDBJ databases">
        <authorList>
            <consortium name="Pathogen Informatics"/>
        </authorList>
    </citation>
    <scope>NUCLEOTIDE SEQUENCE [LARGE SCALE GENOMIC DNA]</scope>
    <source>
        <strain evidence="11">R148</strain>
    </source>
</reference>
<keyword evidence="6 8" id="KW-0472">Membrane</keyword>
<dbReference type="NCBIfam" id="TIGR00897">
    <property type="entry name" value="2A0118"/>
    <property type="match status" value="1"/>
</dbReference>
<gene>
    <name evidence="10" type="primary">csbX</name>
    <name evidence="10" type="ORF">ERS008476_00822</name>
</gene>
<evidence type="ECO:0000313" key="10">
    <source>
        <dbReference type="EMBL" id="CRY53918.1"/>
    </source>
</evidence>
<dbReference type="InterPro" id="IPR004748">
    <property type="entry name" value="Polyol_permease-like"/>
</dbReference>
<organism evidence="10 11">
    <name type="scientific">Yersinia intermedia</name>
    <dbReference type="NCBI Taxonomy" id="631"/>
    <lineage>
        <taxon>Bacteria</taxon>
        <taxon>Pseudomonadati</taxon>
        <taxon>Pseudomonadota</taxon>
        <taxon>Gammaproteobacteria</taxon>
        <taxon>Enterobacterales</taxon>
        <taxon>Yersiniaceae</taxon>
        <taxon>Yersinia</taxon>
    </lineage>
</organism>
<dbReference type="PANTHER" id="PTHR23517:SF3">
    <property type="entry name" value="INTEGRAL MEMBRANE TRANSPORT PROTEIN"/>
    <property type="match status" value="1"/>
</dbReference>
<feature type="domain" description="Major facilitator superfamily (MFS) profile" evidence="9">
    <location>
        <begin position="1"/>
        <end position="409"/>
    </location>
</feature>
<dbReference type="InterPro" id="IPR011701">
    <property type="entry name" value="MFS"/>
</dbReference>
<dbReference type="GO" id="GO:0005886">
    <property type="term" value="C:plasma membrane"/>
    <property type="evidence" value="ECO:0007669"/>
    <property type="project" value="UniProtKB-SubCell"/>
</dbReference>
<evidence type="ECO:0000256" key="6">
    <source>
        <dbReference type="ARBA" id="ARBA00023136"/>
    </source>
</evidence>
<feature type="transmembrane region" description="Helical" evidence="8">
    <location>
        <begin position="387"/>
        <end position="404"/>
    </location>
</feature>
<evidence type="ECO:0000256" key="2">
    <source>
        <dbReference type="ARBA" id="ARBA00022448"/>
    </source>
</evidence>
<evidence type="ECO:0000256" key="8">
    <source>
        <dbReference type="SAM" id="Phobius"/>
    </source>
</evidence>
<feature type="transmembrane region" description="Helical" evidence="8">
    <location>
        <begin position="83"/>
        <end position="102"/>
    </location>
</feature>
<evidence type="ECO:0000313" key="11">
    <source>
        <dbReference type="Proteomes" id="UP000043316"/>
    </source>
</evidence>
<evidence type="ECO:0000256" key="4">
    <source>
        <dbReference type="ARBA" id="ARBA00022692"/>
    </source>
</evidence>
<feature type="transmembrane region" description="Helical" evidence="8">
    <location>
        <begin position="7"/>
        <end position="28"/>
    </location>
</feature>
<evidence type="ECO:0000256" key="1">
    <source>
        <dbReference type="ARBA" id="ARBA00004651"/>
    </source>
</evidence>
<sequence length="437" mass="48545">MQKKPSHWFGLPMNLFWGYIAIAIFMSGDGFEMAFLSKHITDMGFTPAQSAFVFTLYGLAAAIAAWSSGVVAEIITPQRAMRIGFILWVVMHCLFMLFGLGMKSYPLMLLFYGIRGLAYPLFIYSFVMLIVQNVPKQQLSSAMGWFWAMYSIGIGVVGSYLPSFTIPMMGETGTLWFAIVWVTVGGLMALILLRNVGTASPKASLSNKEKMKELSRAVTILFTNKNIFLCCLIRIINTLSLFGFAVIMPLLFVGRLGFSMSEWLQIWAVFFFVTIFTNIMWGILGEKIGWMRQVRWFGCIGCALSSLAFYYIPMHFGHNFWAALIPAVMLGITVAAFVPMTAVFPVLEPEHKGAAISIYNLSAGLSNFAAPAIASLVLPFFDIVGVVWVYTALYLFAAVLTLIVKVEQPGHEDTYYRQSSRESLGGQPAAANLQAER</sequence>
<feature type="region of interest" description="Disordered" evidence="7">
    <location>
        <begin position="416"/>
        <end position="437"/>
    </location>
</feature>
<dbReference type="RefSeq" id="WP_053008959.1">
    <property type="nucleotide sequence ID" value="NZ_CWJI01000001.1"/>
</dbReference>
<evidence type="ECO:0000256" key="5">
    <source>
        <dbReference type="ARBA" id="ARBA00022989"/>
    </source>
</evidence>
<dbReference type="CDD" id="cd17337">
    <property type="entry name" value="MFS_CsbX"/>
    <property type="match status" value="1"/>
</dbReference>
<keyword evidence="2" id="KW-0813">Transport</keyword>
<dbReference type="InterPro" id="IPR036259">
    <property type="entry name" value="MFS_trans_sf"/>
</dbReference>
<dbReference type="GO" id="GO:0022857">
    <property type="term" value="F:transmembrane transporter activity"/>
    <property type="evidence" value="ECO:0007669"/>
    <property type="project" value="InterPro"/>
</dbReference>